<dbReference type="Proteomes" id="UP000535406">
    <property type="component" value="Unassembled WGS sequence"/>
</dbReference>
<dbReference type="PANTHER" id="PTHR46825">
    <property type="entry name" value="D-ALANYL-D-ALANINE-CARBOXYPEPTIDASE/ENDOPEPTIDASE AMPH"/>
    <property type="match status" value="1"/>
</dbReference>
<evidence type="ECO:0000313" key="3">
    <source>
        <dbReference type="Proteomes" id="UP000535406"/>
    </source>
</evidence>
<dbReference type="Pfam" id="PF00144">
    <property type="entry name" value="Beta-lactamase"/>
    <property type="match status" value="1"/>
</dbReference>
<accession>A0A7W7YXY4</accession>
<evidence type="ECO:0000259" key="1">
    <source>
        <dbReference type="Pfam" id="PF00144"/>
    </source>
</evidence>
<proteinExistence type="predicted"/>
<dbReference type="InterPro" id="IPR001466">
    <property type="entry name" value="Beta-lactam-related"/>
</dbReference>
<reference evidence="2 3" key="1">
    <citation type="submission" date="2020-08" db="EMBL/GenBank/DDBJ databases">
        <title>Genomic Encyclopedia of Type Strains, Phase IV (KMG-IV): sequencing the most valuable type-strain genomes for metagenomic binning, comparative biology and taxonomic classification.</title>
        <authorList>
            <person name="Goeker M."/>
        </authorList>
    </citation>
    <scope>NUCLEOTIDE SEQUENCE [LARGE SCALE GENOMIC DNA]</scope>
    <source>
        <strain evidence="2 3">DSM 21319</strain>
    </source>
</reference>
<dbReference type="Gene3D" id="3.40.710.10">
    <property type="entry name" value="DD-peptidase/beta-lactamase superfamily"/>
    <property type="match status" value="1"/>
</dbReference>
<dbReference type="InterPro" id="IPR050491">
    <property type="entry name" value="AmpC-like"/>
</dbReference>
<dbReference type="InterPro" id="IPR012338">
    <property type="entry name" value="Beta-lactam/transpept-like"/>
</dbReference>
<sequence length="480" mass="50712">MKRFDDLPQPDALAANIAGIFKDRVTGKAAPATRFTLFDATGTVHEGGFGNAGAAGDPPGPGARFRIASCTKSFTAAAMLLLRDRGRLSLDEPVTRYVPALAPTLPAGRPEAPTLRMLLSMSGGLPTDDPWADRQESLSAAAFDAVLRAGVRFAAVPGTRFEYSNLGYALLGRVIEEVGGKSYPAFVTENLLQPLGLEETGFDPAAVPAGRMATGFRQTEAGWQPLPFTGPGAFSAIGGAVTTTADLARWANWLSEAFRPDAAEDGPLSAASRREMQHIHCVMTPGPGEDLRLRGYGYGLNIEHDARFGAIVSHSGGYPGFSAHMRWHPQTGLGVLAFENATYSGAWIPVTAALERLLEAALESETPAAEPPAAVRTLAAGLCRLVADGWDDALADTIFLENVALDRPYAERAADLAAIREKAGTPDVRNMKILPTDRGGADGGFGRFELHLPASAGTIVAKALCGPPQPTKIQSITWQL</sequence>
<name>A0A7W7YXY4_9HYPH</name>
<keyword evidence="3" id="KW-1185">Reference proteome</keyword>
<dbReference type="RefSeq" id="WP_184145706.1">
    <property type="nucleotide sequence ID" value="NZ_JACHIK010000016.1"/>
</dbReference>
<comment type="caution">
    <text evidence="2">The sequence shown here is derived from an EMBL/GenBank/DDBJ whole genome shotgun (WGS) entry which is preliminary data.</text>
</comment>
<dbReference type="EMBL" id="JACHIK010000016">
    <property type="protein sequence ID" value="MBB5044353.1"/>
    <property type="molecule type" value="Genomic_DNA"/>
</dbReference>
<dbReference type="SUPFAM" id="SSF56601">
    <property type="entry name" value="beta-lactamase/transpeptidase-like"/>
    <property type="match status" value="1"/>
</dbReference>
<evidence type="ECO:0000313" key="2">
    <source>
        <dbReference type="EMBL" id="MBB5044353.1"/>
    </source>
</evidence>
<protein>
    <submittedName>
        <fullName evidence="2">CubicO group peptidase (Beta-lactamase class C family)</fullName>
    </submittedName>
</protein>
<feature type="domain" description="Beta-lactamase-related" evidence="1">
    <location>
        <begin position="21"/>
        <end position="344"/>
    </location>
</feature>
<organism evidence="2 3">
    <name type="scientific">Shinella fusca</name>
    <dbReference type="NCBI Taxonomy" id="544480"/>
    <lineage>
        <taxon>Bacteria</taxon>
        <taxon>Pseudomonadati</taxon>
        <taxon>Pseudomonadota</taxon>
        <taxon>Alphaproteobacteria</taxon>
        <taxon>Hyphomicrobiales</taxon>
        <taxon>Rhizobiaceae</taxon>
        <taxon>Shinella</taxon>
    </lineage>
</organism>
<dbReference type="PANTHER" id="PTHR46825:SF9">
    <property type="entry name" value="BETA-LACTAMASE-RELATED DOMAIN-CONTAINING PROTEIN"/>
    <property type="match status" value="1"/>
</dbReference>
<dbReference type="AlphaFoldDB" id="A0A7W7YXY4"/>
<gene>
    <name evidence="2" type="ORF">HNQ66_003776</name>
</gene>